<proteinExistence type="predicted"/>
<keyword evidence="3" id="KW-1185">Reference proteome</keyword>
<evidence type="ECO:0000313" key="2">
    <source>
        <dbReference type="EMBL" id="CAH8245477.1"/>
    </source>
</evidence>
<dbReference type="EMBL" id="CALYLO010000003">
    <property type="protein sequence ID" value="CAH8245477.1"/>
    <property type="molecule type" value="Genomic_DNA"/>
</dbReference>
<keyword evidence="1" id="KW-1133">Transmembrane helix</keyword>
<gene>
    <name evidence="2" type="ORF">WJ0W_002712</name>
</gene>
<dbReference type="RefSeq" id="WP_213427834.1">
    <property type="nucleotide sequence ID" value="NZ_AP031286.1"/>
</dbReference>
<comment type="caution">
    <text evidence="2">The sequence shown here is derived from an EMBL/GenBank/DDBJ whole genome shotgun (WGS) entry which is preliminary data.</text>
</comment>
<organism evidence="2 3">
    <name type="scientific">Paenibacillus melissococcoides</name>
    <dbReference type="NCBI Taxonomy" id="2912268"/>
    <lineage>
        <taxon>Bacteria</taxon>
        <taxon>Bacillati</taxon>
        <taxon>Bacillota</taxon>
        <taxon>Bacilli</taxon>
        <taxon>Bacillales</taxon>
        <taxon>Paenibacillaceae</taxon>
        <taxon>Paenibacillus</taxon>
    </lineage>
</organism>
<reference evidence="2" key="1">
    <citation type="submission" date="2022-06" db="EMBL/GenBank/DDBJ databases">
        <authorList>
            <person name="Dietemann V."/>
            <person name="Ory F."/>
            <person name="Dainat B."/>
            <person name="Oberhansli S."/>
        </authorList>
    </citation>
    <scope>NUCLEOTIDE SEQUENCE</scope>
    <source>
        <strain evidence="2">Ena-SAMPLE-TAB-26-04-2022-14:26:32:270-5432</strain>
    </source>
</reference>
<keyword evidence="1" id="KW-0472">Membrane</keyword>
<evidence type="ECO:0000256" key="1">
    <source>
        <dbReference type="SAM" id="Phobius"/>
    </source>
</evidence>
<sequence>MRWIPARWSRKWIRWELCHALVLTLGLWGVRYVAAGAEPAFAIGYGCGVLAETALAIYYWIQCRRNVKS</sequence>
<keyword evidence="1" id="KW-0812">Transmembrane</keyword>
<dbReference type="Proteomes" id="UP001154322">
    <property type="component" value="Unassembled WGS sequence"/>
</dbReference>
<feature type="transmembrane region" description="Helical" evidence="1">
    <location>
        <begin position="12"/>
        <end position="34"/>
    </location>
</feature>
<name>A0ABN8U7S1_9BACL</name>
<protein>
    <submittedName>
        <fullName evidence="2">Uncharacterized protein</fullName>
    </submittedName>
</protein>
<feature type="transmembrane region" description="Helical" evidence="1">
    <location>
        <begin position="40"/>
        <end position="61"/>
    </location>
</feature>
<evidence type="ECO:0000313" key="3">
    <source>
        <dbReference type="Proteomes" id="UP001154322"/>
    </source>
</evidence>
<accession>A0ABN8U7S1</accession>